<protein>
    <recommendedName>
        <fullName evidence="2">Ethylene insensitive 3-like DNA-binding domain-containing protein</fullName>
    </recommendedName>
</protein>
<evidence type="ECO:0000313" key="3">
    <source>
        <dbReference type="EMBL" id="KAG8080863.1"/>
    </source>
</evidence>
<dbReference type="InterPro" id="IPR006957">
    <property type="entry name" value="EIN3"/>
</dbReference>
<accession>A0A8J5SV17</accession>
<keyword evidence="4" id="KW-1185">Reference proteome</keyword>
<dbReference type="GO" id="GO:0003700">
    <property type="term" value="F:DNA-binding transcription factor activity"/>
    <property type="evidence" value="ECO:0007669"/>
    <property type="project" value="InterPro"/>
</dbReference>
<name>A0A8J5SV17_ZIZPA</name>
<evidence type="ECO:0000313" key="4">
    <source>
        <dbReference type="Proteomes" id="UP000729402"/>
    </source>
</evidence>
<feature type="compositionally biased region" description="Gly residues" evidence="1">
    <location>
        <begin position="86"/>
        <end position="95"/>
    </location>
</feature>
<dbReference type="EMBL" id="JAAALK010000282">
    <property type="protein sequence ID" value="KAG8080863.1"/>
    <property type="molecule type" value="Genomic_DNA"/>
</dbReference>
<feature type="region of interest" description="Disordered" evidence="1">
    <location>
        <begin position="456"/>
        <end position="478"/>
    </location>
</feature>
<organism evidence="3 4">
    <name type="scientific">Zizania palustris</name>
    <name type="common">Northern wild rice</name>
    <dbReference type="NCBI Taxonomy" id="103762"/>
    <lineage>
        <taxon>Eukaryota</taxon>
        <taxon>Viridiplantae</taxon>
        <taxon>Streptophyta</taxon>
        <taxon>Embryophyta</taxon>
        <taxon>Tracheophyta</taxon>
        <taxon>Spermatophyta</taxon>
        <taxon>Magnoliopsida</taxon>
        <taxon>Liliopsida</taxon>
        <taxon>Poales</taxon>
        <taxon>Poaceae</taxon>
        <taxon>BOP clade</taxon>
        <taxon>Oryzoideae</taxon>
        <taxon>Oryzeae</taxon>
        <taxon>Zizaniinae</taxon>
        <taxon>Zizania</taxon>
    </lineage>
</organism>
<dbReference type="Proteomes" id="UP000729402">
    <property type="component" value="Unassembled WGS sequence"/>
</dbReference>
<dbReference type="PANTHER" id="PTHR33305">
    <property type="entry name" value="ETHYLENE INSENSITIVE 3-LIKE 2 PROTEIN"/>
    <property type="match status" value="1"/>
</dbReference>
<evidence type="ECO:0000256" key="1">
    <source>
        <dbReference type="SAM" id="MobiDB-lite"/>
    </source>
</evidence>
<dbReference type="InterPro" id="IPR047091">
    <property type="entry name" value="EIN3-like_DNA-bd"/>
</dbReference>
<feature type="region of interest" description="Disordered" evidence="1">
    <location>
        <begin position="75"/>
        <end position="96"/>
    </location>
</feature>
<dbReference type="Pfam" id="PF04873">
    <property type="entry name" value="EIN3_DNA-bd"/>
    <property type="match status" value="1"/>
</dbReference>
<feature type="region of interest" description="Disordered" evidence="1">
    <location>
        <begin position="1"/>
        <end position="46"/>
    </location>
</feature>
<comment type="caution">
    <text evidence="3">The sequence shown here is derived from an EMBL/GenBank/DDBJ whole genome shotgun (WGS) entry which is preliminary data.</text>
</comment>
<gene>
    <name evidence="3" type="ORF">GUJ93_ZPchr0007g5466</name>
</gene>
<dbReference type="GO" id="GO:0003677">
    <property type="term" value="F:DNA binding"/>
    <property type="evidence" value="ECO:0007669"/>
    <property type="project" value="TreeGrafter"/>
</dbReference>
<reference evidence="3" key="2">
    <citation type="submission" date="2021-02" db="EMBL/GenBank/DDBJ databases">
        <authorList>
            <person name="Kimball J.A."/>
            <person name="Haas M.W."/>
            <person name="Macchietto M."/>
            <person name="Kono T."/>
            <person name="Duquette J."/>
            <person name="Shao M."/>
        </authorList>
    </citation>
    <scope>NUCLEOTIDE SEQUENCE</scope>
    <source>
        <tissue evidence="3">Fresh leaf tissue</tissue>
    </source>
</reference>
<dbReference type="GO" id="GO:0005634">
    <property type="term" value="C:nucleus"/>
    <property type="evidence" value="ECO:0007669"/>
    <property type="project" value="InterPro"/>
</dbReference>
<feature type="region of interest" description="Disordered" evidence="1">
    <location>
        <begin position="398"/>
        <end position="419"/>
    </location>
</feature>
<sequence length="562" mass="61126">MDASEESVMAMVKVKHEEQEEPKQERSPAAAVTAKDDCSEEESKSTAITFATASLENTAGASAAAVIVAGAEEGTGKVKEEEMESAGGGEGGGAGVNRRPLMMLARWPSPLFSALEGLPDPVLTRLARVLMRKCKPPQEKFPLLGKSPTRPPWWPQGDEPWWSEVSSPAVPPPYKPVRLLSTVDKAVAVVAMVKNIAPDYERVAVSVQMAPSITSIITDLEAMSWDAGLSRERDAYIAAHPRDPTPSKAWPLMKSLRPEVLRLKRKEPLQPPPPPPPPPPMSFAEKLAPIAKPEAFKDIHMVPPGGLYYPMPFPHLQPMDFHQVMQAPAAEYKGDAGNPAIGKECVRIDAGSDELELTMRVGGKNRGLDIFHVTDGASGSGTKRARFSVETYESARAYSANQKNRRGAGAASSEQGNSSIKMQLQLAVAEFNRKFEAGGSSRNPGTVLQLSTGVNTGDDETMTEADGWNQDSGADQELPKKDYENEVVVIDDTDIGDDIITIPESGSTHHTAEFLKLLLAGDDDNQTALNRWFEKHYQFVRMEDAPYILDDEPAGADEHNRR</sequence>
<dbReference type="AlphaFoldDB" id="A0A8J5SV17"/>
<reference evidence="3" key="1">
    <citation type="journal article" date="2021" name="bioRxiv">
        <title>Whole Genome Assembly and Annotation of Northern Wild Rice, Zizania palustris L., Supports a Whole Genome Duplication in the Zizania Genus.</title>
        <authorList>
            <person name="Haas M."/>
            <person name="Kono T."/>
            <person name="Macchietto M."/>
            <person name="Millas R."/>
            <person name="McGilp L."/>
            <person name="Shao M."/>
            <person name="Duquette J."/>
            <person name="Hirsch C.N."/>
            <person name="Kimball J."/>
        </authorList>
    </citation>
    <scope>NUCLEOTIDE SEQUENCE</scope>
    <source>
        <tissue evidence="3">Fresh leaf tissue</tissue>
    </source>
</reference>
<dbReference type="PANTHER" id="PTHR33305:SF55">
    <property type="entry name" value="OS07G0272500 PROTEIN"/>
    <property type="match status" value="1"/>
</dbReference>
<feature type="compositionally biased region" description="Basic and acidic residues" evidence="1">
    <location>
        <begin position="34"/>
        <end position="44"/>
    </location>
</feature>
<dbReference type="OrthoDB" id="696597at2759"/>
<feature type="compositionally biased region" description="Basic and acidic residues" evidence="1">
    <location>
        <begin position="14"/>
        <end position="26"/>
    </location>
</feature>
<proteinExistence type="predicted"/>
<evidence type="ECO:0000259" key="2">
    <source>
        <dbReference type="Pfam" id="PF04873"/>
    </source>
</evidence>
<feature type="domain" description="Ethylene insensitive 3-like DNA-binding" evidence="2">
    <location>
        <begin position="114"/>
        <end position="232"/>
    </location>
</feature>